<evidence type="ECO:0000313" key="2">
    <source>
        <dbReference type="Proteomes" id="UP001324634"/>
    </source>
</evidence>
<sequence>MKFIYAAFFFILALPVRSETCKSESITLTELDFKVDLLVFGPKSSSKHILVIPPTGGTNVIDRNWAKKFCEAGFRTHILEHFTNDDEYALDLDIHQRFYSRTQRAIGMYLATIPPEHYVGLLGTSIGGIHAAMAMGLYDRPNSAFVIASGADMPSMIANSDQELMVTAWKKRQKLFNIPDKKTYIDLLSEKIPYDPLKLPRKFENKDLGMILATSDTTVPYENQKKLQEHWRPKTVINYSFNHFGAIVLSWVWDGNSVVKFFNDSSKAQGH</sequence>
<protein>
    <recommendedName>
        <fullName evidence="3">Alpha/beta hydrolase</fullName>
    </recommendedName>
</protein>
<dbReference type="KEGG" id="psti:SOO65_06980"/>
<evidence type="ECO:0008006" key="3">
    <source>
        <dbReference type="Google" id="ProtNLM"/>
    </source>
</evidence>
<dbReference type="AlphaFoldDB" id="A0AAX4HTE9"/>
<dbReference type="Proteomes" id="UP001324634">
    <property type="component" value="Chromosome"/>
</dbReference>
<organism evidence="1 2">
    <name type="scientific">Peredibacter starrii</name>
    <dbReference type="NCBI Taxonomy" id="28202"/>
    <lineage>
        <taxon>Bacteria</taxon>
        <taxon>Pseudomonadati</taxon>
        <taxon>Bdellovibrionota</taxon>
        <taxon>Bacteriovoracia</taxon>
        <taxon>Bacteriovoracales</taxon>
        <taxon>Bacteriovoracaceae</taxon>
        <taxon>Peredibacter</taxon>
    </lineage>
</organism>
<gene>
    <name evidence="1" type="ORF">SOO65_06980</name>
</gene>
<dbReference type="InterPro" id="IPR029058">
    <property type="entry name" value="AB_hydrolase_fold"/>
</dbReference>
<dbReference type="RefSeq" id="WP_321398745.1">
    <property type="nucleotide sequence ID" value="NZ_CP139487.1"/>
</dbReference>
<keyword evidence="2" id="KW-1185">Reference proteome</keyword>
<dbReference type="EMBL" id="CP139487">
    <property type="protein sequence ID" value="WPU66487.1"/>
    <property type="molecule type" value="Genomic_DNA"/>
</dbReference>
<dbReference type="Gene3D" id="3.40.50.1820">
    <property type="entry name" value="alpha/beta hydrolase"/>
    <property type="match status" value="1"/>
</dbReference>
<dbReference type="SUPFAM" id="SSF53474">
    <property type="entry name" value="alpha/beta-Hydrolases"/>
    <property type="match status" value="1"/>
</dbReference>
<evidence type="ECO:0000313" key="1">
    <source>
        <dbReference type="EMBL" id="WPU66487.1"/>
    </source>
</evidence>
<reference evidence="1 2" key="1">
    <citation type="submission" date="2023-11" db="EMBL/GenBank/DDBJ databases">
        <title>Peredibacter starrii A3.12.</title>
        <authorList>
            <person name="Mitchell R.J."/>
        </authorList>
    </citation>
    <scope>NUCLEOTIDE SEQUENCE [LARGE SCALE GENOMIC DNA]</scope>
    <source>
        <strain evidence="1 2">A3.12</strain>
    </source>
</reference>
<proteinExistence type="predicted"/>
<name>A0AAX4HTE9_9BACT</name>
<accession>A0AAX4HTE9</accession>